<sequence>MASRTKRTLWQFLATVAGCIMALAHGITLGWFSPTLALFLSDESPFGKPLTVNQVSMASSVVPLGALLSNLFIGWPLDFFGRKIIMYTAAVPNLINWILLYFGDHVAFLFVARFLVGFSAGIMLVVIPIFIAEIADPEVRGTMTSMLILNMCGGISLGLILGSYIPYNVFPFVAGAVPILYVLLIFPLPDTPTFLLKRGRDEKAMKSFYFYKNLGSKSSSDLTREAAAEAEFNTFRENVLGGDVAQNASCRDFFSKTALKAFGLISVVLLCNSFSGAFAILNYVAKIFFELGSRIPPNTCGNVVGVFQLLGIFCAVLLVDRLGRRWLLIPTFVVAGLGELTVGLLKSFASKDFLRENSWLGLTLICFVEYMVSLGVIPLTFVVIVELLPVKILSIGASISMAALNILLIVVLAVYPLMISGLGVGSVMYMSAGVCFFGAIVLGMFLPETKGKQIIQ</sequence>
<organism evidence="10 11">
    <name type="scientific">Drosophila kikkawai</name>
    <name type="common">Fruit fly</name>
    <dbReference type="NCBI Taxonomy" id="30033"/>
    <lineage>
        <taxon>Eukaryota</taxon>
        <taxon>Metazoa</taxon>
        <taxon>Ecdysozoa</taxon>
        <taxon>Arthropoda</taxon>
        <taxon>Hexapoda</taxon>
        <taxon>Insecta</taxon>
        <taxon>Pterygota</taxon>
        <taxon>Neoptera</taxon>
        <taxon>Endopterygota</taxon>
        <taxon>Diptera</taxon>
        <taxon>Brachycera</taxon>
        <taxon>Muscomorpha</taxon>
        <taxon>Ephydroidea</taxon>
        <taxon>Drosophilidae</taxon>
        <taxon>Drosophila</taxon>
        <taxon>Sophophora</taxon>
    </lineage>
</organism>
<dbReference type="Pfam" id="PF00083">
    <property type="entry name" value="Sugar_tr"/>
    <property type="match status" value="1"/>
</dbReference>
<evidence type="ECO:0000256" key="3">
    <source>
        <dbReference type="ARBA" id="ARBA00022475"/>
    </source>
</evidence>
<evidence type="ECO:0000313" key="10">
    <source>
        <dbReference type="Proteomes" id="UP001652661"/>
    </source>
</evidence>
<dbReference type="PROSITE" id="PS00217">
    <property type="entry name" value="SUGAR_TRANSPORT_2"/>
    <property type="match status" value="1"/>
</dbReference>
<dbReference type="PANTHER" id="PTHR48021">
    <property type="match status" value="1"/>
</dbReference>
<evidence type="ECO:0000256" key="4">
    <source>
        <dbReference type="ARBA" id="ARBA00022597"/>
    </source>
</evidence>
<feature type="transmembrane region" description="Helical" evidence="8">
    <location>
        <begin position="52"/>
        <end position="72"/>
    </location>
</feature>
<dbReference type="GeneID" id="108085409"/>
<keyword evidence="4" id="KW-0762">Sugar transport</keyword>
<evidence type="ECO:0000313" key="11">
    <source>
        <dbReference type="RefSeq" id="XP_017037467.1"/>
    </source>
</evidence>
<feature type="transmembrane region" description="Helical" evidence="8">
    <location>
        <begin position="147"/>
        <end position="167"/>
    </location>
</feature>
<dbReference type="Proteomes" id="UP001652661">
    <property type="component" value="Chromosome 3R"/>
</dbReference>
<feature type="domain" description="Major facilitator superfamily (MFS) profile" evidence="9">
    <location>
        <begin position="10"/>
        <end position="450"/>
    </location>
</feature>
<dbReference type="GO" id="GO:0005886">
    <property type="term" value="C:plasma membrane"/>
    <property type="evidence" value="ECO:0007669"/>
    <property type="project" value="UniProtKB-SubCell"/>
</dbReference>
<accession>A0A6P4J7G5</accession>
<dbReference type="FunFam" id="1.20.1250.20:FF:000218">
    <property type="entry name" value="facilitated trehalose transporter Tret1"/>
    <property type="match status" value="1"/>
</dbReference>
<evidence type="ECO:0000256" key="1">
    <source>
        <dbReference type="ARBA" id="ARBA00004651"/>
    </source>
</evidence>
<dbReference type="InterPro" id="IPR050549">
    <property type="entry name" value="MFS_Trehalose_Transporter"/>
</dbReference>
<dbReference type="PROSITE" id="PS50850">
    <property type="entry name" value="MFS"/>
    <property type="match status" value="1"/>
</dbReference>
<feature type="transmembrane region" description="Helical" evidence="8">
    <location>
        <begin position="108"/>
        <end position="135"/>
    </location>
</feature>
<dbReference type="GO" id="GO:0022857">
    <property type="term" value="F:transmembrane transporter activity"/>
    <property type="evidence" value="ECO:0007669"/>
    <property type="project" value="InterPro"/>
</dbReference>
<name>A0A6P4J7G5_DROKI</name>
<evidence type="ECO:0000256" key="6">
    <source>
        <dbReference type="ARBA" id="ARBA00022989"/>
    </source>
</evidence>
<keyword evidence="5 8" id="KW-0812">Transmembrane</keyword>
<dbReference type="InterPro" id="IPR036259">
    <property type="entry name" value="MFS_trans_sf"/>
</dbReference>
<feature type="transmembrane region" description="Helical" evidence="8">
    <location>
        <begin position="427"/>
        <end position="446"/>
    </location>
</feature>
<feature type="transmembrane region" description="Helical" evidence="8">
    <location>
        <begin position="326"/>
        <end position="348"/>
    </location>
</feature>
<feature type="transmembrane region" description="Helical" evidence="8">
    <location>
        <begin position="301"/>
        <end position="319"/>
    </location>
</feature>
<evidence type="ECO:0000256" key="5">
    <source>
        <dbReference type="ARBA" id="ARBA00022692"/>
    </source>
</evidence>
<evidence type="ECO:0000256" key="7">
    <source>
        <dbReference type="ARBA" id="ARBA00023136"/>
    </source>
</evidence>
<dbReference type="AlphaFoldDB" id="A0A6P4J7G5"/>
<proteinExistence type="predicted"/>
<dbReference type="PROSITE" id="PS00216">
    <property type="entry name" value="SUGAR_TRANSPORT_1"/>
    <property type="match status" value="2"/>
</dbReference>
<dbReference type="RefSeq" id="XP_017037467.1">
    <property type="nucleotide sequence ID" value="XM_017181978.3"/>
</dbReference>
<comment type="subcellular location">
    <subcellularLocation>
        <location evidence="1">Cell membrane</location>
        <topology evidence="1">Multi-pass membrane protein</topology>
    </subcellularLocation>
</comment>
<dbReference type="SUPFAM" id="SSF103473">
    <property type="entry name" value="MFS general substrate transporter"/>
    <property type="match status" value="1"/>
</dbReference>
<keyword evidence="2" id="KW-0813">Transport</keyword>
<keyword evidence="7 8" id="KW-0472">Membrane</keyword>
<evidence type="ECO:0000256" key="2">
    <source>
        <dbReference type="ARBA" id="ARBA00022448"/>
    </source>
</evidence>
<dbReference type="InterPro" id="IPR005828">
    <property type="entry name" value="MFS_sugar_transport-like"/>
</dbReference>
<dbReference type="Gene3D" id="1.20.1250.20">
    <property type="entry name" value="MFS general substrate transporter like domains"/>
    <property type="match status" value="1"/>
</dbReference>
<keyword evidence="6 8" id="KW-1133">Transmembrane helix</keyword>
<feature type="transmembrane region" description="Helical" evidence="8">
    <location>
        <begin position="173"/>
        <end position="196"/>
    </location>
</feature>
<evidence type="ECO:0000256" key="8">
    <source>
        <dbReference type="SAM" id="Phobius"/>
    </source>
</evidence>
<feature type="transmembrane region" description="Helical" evidence="8">
    <location>
        <begin position="261"/>
        <end position="281"/>
    </location>
</feature>
<feature type="transmembrane region" description="Helical" evidence="8">
    <location>
        <begin position="12"/>
        <end position="32"/>
    </location>
</feature>
<feature type="transmembrane region" description="Helical" evidence="8">
    <location>
        <begin position="392"/>
        <end position="415"/>
    </location>
</feature>
<keyword evidence="3" id="KW-1003">Cell membrane</keyword>
<keyword evidence="10" id="KW-1185">Reference proteome</keyword>
<feature type="transmembrane region" description="Helical" evidence="8">
    <location>
        <begin position="360"/>
        <end position="385"/>
    </location>
</feature>
<dbReference type="OrthoDB" id="8120565at2759"/>
<protein>
    <submittedName>
        <fullName evidence="11">Facilitated trehalose transporter Tret1-like isoform X1</fullName>
    </submittedName>
</protein>
<evidence type="ECO:0000259" key="9">
    <source>
        <dbReference type="PROSITE" id="PS50850"/>
    </source>
</evidence>
<dbReference type="InterPro" id="IPR005829">
    <property type="entry name" value="Sugar_transporter_CS"/>
</dbReference>
<feature type="transmembrane region" description="Helical" evidence="8">
    <location>
        <begin position="84"/>
        <end position="102"/>
    </location>
</feature>
<dbReference type="PROSITE" id="PS51257">
    <property type="entry name" value="PROKAR_LIPOPROTEIN"/>
    <property type="match status" value="1"/>
</dbReference>
<reference evidence="11" key="1">
    <citation type="submission" date="2025-08" db="UniProtKB">
        <authorList>
            <consortium name="RefSeq"/>
        </authorList>
    </citation>
    <scope>IDENTIFICATION</scope>
    <source>
        <strain evidence="11">14028-0561.14</strain>
        <tissue evidence="11">Whole fly</tissue>
    </source>
</reference>
<gene>
    <name evidence="11" type="primary">LOC108085409</name>
</gene>
<dbReference type="PANTHER" id="PTHR48021:SF33">
    <property type="entry name" value="AT22075P-RELATED"/>
    <property type="match status" value="1"/>
</dbReference>
<dbReference type="InterPro" id="IPR020846">
    <property type="entry name" value="MFS_dom"/>
</dbReference>